<accession>A0AAD8SFG7</accession>
<feature type="region of interest" description="Disordered" evidence="1">
    <location>
        <begin position="180"/>
        <end position="222"/>
    </location>
</feature>
<evidence type="ECO:0008006" key="4">
    <source>
        <dbReference type="Google" id="ProtNLM"/>
    </source>
</evidence>
<comment type="caution">
    <text evidence="2">The sequence shown here is derived from an EMBL/GenBank/DDBJ whole genome shotgun (WGS) entry which is preliminary data.</text>
</comment>
<dbReference type="EMBL" id="JAUUTY010000004">
    <property type="protein sequence ID" value="KAK1651187.1"/>
    <property type="molecule type" value="Genomic_DNA"/>
</dbReference>
<evidence type="ECO:0000313" key="3">
    <source>
        <dbReference type="Proteomes" id="UP001231189"/>
    </source>
</evidence>
<proteinExistence type="predicted"/>
<organism evidence="2 3">
    <name type="scientific">Lolium multiflorum</name>
    <name type="common">Italian ryegrass</name>
    <name type="synonym">Lolium perenne subsp. multiflorum</name>
    <dbReference type="NCBI Taxonomy" id="4521"/>
    <lineage>
        <taxon>Eukaryota</taxon>
        <taxon>Viridiplantae</taxon>
        <taxon>Streptophyta</taxon>
        <taxon>Embryophyta</taxon>
        <taxon>Tracheophyta</taxon>
        <taxon>Spermatophyta</taxon>
        <taxon>Magnoliopsida</taxon>
        <taxon>Liliopsida</taxon>
        <taxon>Poales</taxon>
        <taxon>Poaceae</taxon>
        <taxon>BOP clade</taxon>
        <taxon>Pooideae</taxon>
        <taxon>Poodae</taxon>
        <taxon>Poeae</taxon>
        <taxon>Poeae Chloroplast Group 2 (Poeae type)</taxon>
        <taxon>Loliodinae</taxon>
        <taxon>Loliinae</taxon>
        <taxon>Lolium</taxon>
    </lineage>
</organism>
<reference evidence="2" key="1">
    <citation type="submission" date="2023-07" db="EMBL/GenBank/DDBJ databases">
        <title>A chromosome-level genome assembly of Lolium multiflorum.</title>
        <authorList>
            <person name="Chen Y."/>
            <person name="Copetti D."/>
            <person name="Kolliker R."/>
            <person name="Studer B."/>
        </authorList>
    </citation>
    <scope>NUCLEOTIDE SEQUENCE</scope>
    <source>
        <strain evidence="2">02402/16</strain>
        <tissue evidence="2">Leaf</tissue>
    </source>
</reference>
<protein>
    <recommendedName>
        <fullName evidence="4">Retrotransposon Copia-like N-terminal domain-containing protein</fullName>
    </recommendedName>
</protein>
<name>A0AAD8SFG7_LOLMU</name>
<dbReference type="Proteomes" id="UP001231189">
    <property type="component" value="Unassembled WGS sequence"/>
</dbReference>
<sequence length="222" mass="22772">MELTAITDGTSSAPAAASAAAIVPAGAPRHAGPVLLSFAAGNYSKWCIYMRASLGRSGYLGHVDGTVAAAPTNAEWATADYTILNHLHAAIDEDGSLSIYEYCRRQKHLADTLSDNDSPVSDHALVLNTLRGLGPRFASAATVISMTDPLPTFLSTMAMLLMEEMQQANAAATSATTALVAQARGPAPPCPGPGCRGDDPAPGAGAGKGKQPSKQKGDDPQV</sequence>
<gene>
    <name evidence="2" type="ORF">QYE76_068992</name>
</gene>
<dbReference type="PANTHER" id="PTHR47481">
    <property type="match status" value="1"/>
</dbReference>
<evidence type="ECO:0000256" key="1">
    <source>
        <dbReference type="SAM" id="MobiDB-lite"/>
    </source>
</evidence>
<dbReference type="PANTHER" id="PTHR47481:SF10">
    <property type="entry name" value="COPIA-LIKE POLYPROTEIN_RETROTRANSPOSON"/>
    <property type="match status" value="1"/>
</dbReference>
<dbReference type="AlphaFoldDB" id="A0AAD8SFG7"/>
<keyword evidence="3" id="KW-1185">Reference proteome</keyword>
<evidence type="ECO:0000313" key="2">
    <source>
        <dbReference type="EMBL" id="KAK1651187.1"/>
    </source>
</evidence>